<gene>
    <name evidence="1" type="ORF">MAR_029288</name>
</gene>
<reference evidence="1" key="1">
    <citation type="submission" date="2022-11" db="EMBL/GenBank/DDBJ databases">
        <title>Centuries of genome instability and evolution in soft-shell clam transmissible cancer (bioRxiv).</title>
        <authorList>
            <person name="Hart S.F.M."/>
            <person name="Yonemitsu M.A."/>
            <person name="Giersch R.M."/>
            <person name="Beal B.F."/>
            <person name="Arriagada G."/>
            <person name="Davis B.W."/>
            <person name="Ostrander E.A."/>
            <person name="Goff S.P."/>
            <person name="Metzger M.J."/>
        </authorList>
    </citation>
    <scope>NUCLEOTIDE SEQUENCE</scope>
    <source>
        <strain evidence="1">MELC-2E11</strain>
        <tissue evidence="1">Siphon/mantle</tissue>
    </source>
</reference>
<protein>
    <submittedName>
        <fullName evidence="1">Uncharacterized protein</fullName>
    </submittedName>
</protein>
<name>A0ABY7DKH9_MYAAR</name>
<evidence type="ECO:0000313" key="1">
    <source>
        <dbReference type="EMBL" id="WAQ96598.1"/>
    </source>
</evidence>
<dbReference type="PANTHER" id="PTHR47642">
    <property type="entry name" value="ATP-DEPENDENT DNA HELICASE"/>
    <property type="match status" value="1"/>
</dbReference>
<sequence>MYAALSTLNTTDQPPALKDLLSSIGITEQEYNPVLTVSVRRTHVVMMRKPSDIFVNNYNPTILRCLKSNMDIQIITSMWACIAYISSYICKPEKNYVRIDAKEANDNNIREKLFSIANILRKGREVSHHEAVMKV</sequence>
<dbReference type="InterPro" id="IPR051055">
    <property type="entry name" value="PIF1_helicase"/>
</dbReference>
<proteinExistence type="predicted"/>
<keyword evidence="2" id="KW-1185">Reference proteome</keyword>
<accession>A0ABY7DKH9</accession>
<dbReference type="EMBL" id="CP111013">
    <property type="protein sequence ID" value="WAQ96598.1"/>
    <property type="molecule type" value="Genomic_DNA"/>
</dbReference>
<organism evidence="1 2">
    <name type="scientific">Mya arenaria</name>
    <name type="common">Soft-shell clam</name>
    <dbReference type="NCBI Taxonomy" id="6604"/>
    <lineage>
        <taxon>Eukaryota</taxon>
        <taxon>Metazoa</taxon>
        <taxon>Spiralia</taxon>
        <taxon>Lophotrochozoa</taxon>
        <taxon>Mollusca</taxon>
        <taxon>Bivalvia</taxon>
        <taxon>Autobranchia</taxon>
        <taxon>Heteroconchia</taxon>
        <taxon>Euheterodonta</taxon>
        <taxon>Imparidentia</taxon>
        <taxon>Neoheterodontei</taxon>
        <taxon>Myida</taxon>
        <taxon>Myoidea</taxon>
        <taxon>Myidae</taxon>
        <taxon>Mya</taxon>
    </lineage>
</organism>
<dbReference type="Proteomes" id="UP001164746">
    <property type="component" value="Chromosome 2"/>
</dbReference>
<evidence type="ECO:0000313" key="2">
    <source>
        <dbReference type="Proteomes" id="UP001164746"/>
    </source>
</evidence>
<dbReference type="PANTHER" id="PTHR47642:SF5">
    <property type="entry name" value="ATP-DEPENDENT DNA HELICASE"/>
    <property type="match status" value="1"/>
</dbReference>